<organism evidence="1 2">
    <name type="scientific">Planktothrix tepida PCC 9214</name>
    <dbReference type="NCBI Taxonomy" id="671072"/>
    <lineage>
        <taxon>Bacteria</taxon>
        <taxon>Bacillati</taxon>
        <taxon>Cyanobacteriota</taxon>
        <taxon>Cyanophyceae</taxon>
        <taxon>Oscillatoriophycideae</taxon>
        <taxon>Oscillatoriales</taxon>
        <taxon>Microcoleaceae</taxon>
        <taxon>Planktothrix</taxon>
    </lineage>
</organism>
<dbReference type="Proteomes" id="UP000184315">
    <property type="component" value="Unassembled WGS sequence"/>
</dbReference>
<reference evidence="2" key="1">
    <citation type="submission" date="2015-10" db="EMBL/GenBank/DDBJ databases">
        <authorList>
            <person name="Regsiter A."/>
            <person name="william w."/>
        </authorList>
    </citation>
    <scope>NUCLEOTIDE SEQUENCE [LARGE SCALE GENOMIC DNA]</scope>
</reference>
<accession>A0A1J1LHV7</accession>
<dbReference type="EMBL" id="CZDF01000132">
    <property type="protein sequence ID" value="CUR31610.1"/>
    <property type="molecule type" value="Genomic_DNA"/>
</dbReference>
<sequence>MGYRTSQLLSIVQANVRVFVFASTNLSGDAIALTFVNTLSQMTRFALNN</sequence>
<dbReference type="AlphaFoldDB" id="A0A1J1LHV7"/>
<name>A0A1J1LHV7_9CYAN</name>
<gene>
    <name evidence="1" type="ORF">PL9214291201</name>
</gene>
<evidence type="ECO:0000313" key="2">
    <source>
        <dbReference type="Proteomes" id="UP000184315"/>
    </source>
</evidence>
<keyword evidence="2" id="KW-1185">Reference proteome</keyword>
<dbReference type="RefSeq" id="WP_186440315.1">
    <property type="nucleotide sequence ID" value="NZ_LN889782.1"/>
</dbReference>
<protein>
    <submittedName>
        <fullName evidence="1">Uncharacterized protein</fullName>
    </submittedName>
</protein>
<evidence type="ECO:0000313" key="1">
    <source>
        <dbReference type="EMBL" id="CUR31610.1"/>
    </source>
</evidence>
<proteinExistence type="predicted"/>